<keyword evidence="9" id="KW-0732">Signal</keyword>
<evidence type="ECO:0000256" key="6">
    <source>
        <dbReference type="ARBA" id="ARBA00022670"/>
    </source>
</evidence>
<comment type="similarity">
    <text evidence="3">Belongs to the peptidase S51 family.</text>
</comment>
<keyword evidence="6" id="KW-0645">Protease</keyword>
<accession>A0A553P7D8</accession>
<dbReference type="SUPFAM" id="SSF52317">
    <property type="entry name" value="Class I glutamine amidotransferase-like"/>
    <property type="match status" value="1"/>
</dbReference>
<evidence type="ECO:0000313" key="11">
    <source>
        <dbReference type="Proteomes" id="UP000318571"/>
    </source>
</evidence>
<organism evidence="10 11">
    <name type="scientific">Tigriopus californicus</name>
    <name type="common">Marine copepod</name>
    <dbReference type="NCBI Taxonomy" id="6832"/>
    <lineage>
        <taxon>Eukaryota</taxon>
        <taxon>Metazoa</taxon>
        <taxon>Ecdysozoa</taxon>
        <taxon>Arthropoda</taxon>
        <taxon>Crustacea</taxon>
        <taxon>Multicrustacea</taxon>
        <taxon>Hexanauplia</taxon>
        <taxon>Copepoda</taxon>
        <taxon>Harpacticoida</taxon>
        <taxon>Harpacticidae</taxon>
        <taxon>Tigriopus</taxon>
    </lineage>
</organism>
<dbReference type="EMBL" id="VCGU01000007">
    <property type="protein sequence ID" value="TRY73597.1"/>
    <property type="molecule type" value="Genomic_DNA"/>
</dbReference>
<dbReference type="OMA" id="HENYDHA"/>
<evidence type="ECO:0000256" key="4">
    <source>
        <dbReference type="ARBA" id="ARBA00013115"/>
    </source>
</evidence>
<sequence length="416" mass="44751">MIMLHMLKGLVLVCLLLVPGSRSGNARSLFLVGGGLADDNDEIYSKFVELSGGSGQARIGVVTGASADPLDSADFYLQQFLAYGAESTYFIPVYIGNEEAANDESVVAELQGLTGIFFGGGDQSRLISLFFQNNGGQRVDTPVMATIRSLYEKGTAVVGGTSAGAAVMSGGVMVNGGMSYNALKYGSATDSPHADDLVYDQNGGFGLAKDLVIDTHFSQRGREGRMIRLLSDTRNQDHGTEFGVGIDENTAFIITSDLLGMNRFGEILGENGVFLVDVGSSSVVESNNGEWGIETVYVDYLREGDVFDLESWDTIIFADFKTDLNGNESNQDPETSDDIFYGSRGDPDLPPILTQVATSLFDCVQASTWGTTWEDKPMFQLNFIKGKYSLGFGGTNPSTGKFEISYQDLLIDIMEA</sequence>
<dbReference type="CDD" id="cd03145">
    <property type="entry name" value="GAT1_cyanophycinase"/>
    <property type="match status" value="1"/>
</dbReference>
<evidence type="ECO:0000313" key="10">
    <source>
        <dbReference type="EMBL" id="TRY73597.1"/>
    </source>
</evidence>
<feature type="chain" id="PRO_5021838829" description="Cyanophycinase" evidence="9">
    <location>
        <begin position="24"/>
        <end position="416"/>
    </location>
</feature>
<proteinExistence type="inferred from homology"/>
<evidence type="ECO:0000256" key="9">
    <source>
        <dbReference type="SAM" id="SignalP"/>
    </source>
</evidence>
<dbReference type="AlphaFoldDB" id="A0A553P7D8"/>
<dbReference type="Pfam" id="PF03575">
    <property type="entry name" value="Peptidase_S51"/>
    <property type="match status" value="1"/>
</dbReference>
<dbReference type="GO" id="GO:0006508">
    <property type="term" value="P:proteolysis"/>
    <property type="evidence" value="ECO:0007669"/>
    <property type="project" value="UniProtKB-KW"/>
</dbReference>
<name>A0A553P7D8_TIGCA</name>
<comment type="caution">
    <text evidence="10">The sequence shown here is derived from an EMBL/GenBank/DDBJ whole genome shotgun (WGS) entry which is preliminary data.</text>
</comment>
<reference evidence="10 11" key="1">
    <citation type="journal article" date="2018" name="Nat. Ecol. Evol.">
        <title>Genomic signatures of mitonuclear coevolution across populations of Tigriopus californicus.</title>
        <authorList>
            <person name="Barreto F.S."/>
            <person name="Watson E.T."/>
            <person name="Lima T.G."/>
            <person name="Willett C.S."/>
            <person name="Edmands S."/>
            <person name="Li W."/>
            <person name="Burton R.S."/>
        </authorList>
    </citation>
    <scope>NUCLEOTIDE SEQUENCE [LARGE SCALE GENOMIC DNA]</scope>
    <source>
        <strain evidence="10 11">San Diego</strain>
    </source>
</reference>
<comment type="catalytic activity">
    <reaction evidence="1">
        <text>[L-4-(L-arginin-2-N-yl)aspartate](n) + H2O = [L-4-(L-arginin-2-N-yl)aspartate](n-1) + L-4-(L-arginin-2-N-yl)aspartate</text>
        <dbReference type="Rhea" id="RHEA:12845"/>
        <dbReference type="Rhea" id="RHEA-COMP:13728"/>
        <dbReference type="Rhea" id="RHEA-COMP:13734"/>
        <dbReference type="ChEBI" id="CHEBI:15377"/>
        <dbReference type="ChEBI" id="CHEBI:137986"/>
        <dbReference type="ChEBI" id="CHEBI:137991"/>
        <dbReference type="EC" id="3.4.15.6"/>
    </reaction>
</comment>
<feature type="signal peptide" evidence="9">
    <location>
        <begin position="1"/>
        <end position="23"/>
    </location>
</feature>
<dbReference type="GO" id="GO:0008236">
    <property type="term" value="F:serine-type peptidase activity"/>
    <property type="evidence" value="ECO:0007669"/>
    <property type="project" value="UniProtKB-KW"/>
</dbReference>
<evidence type="ECO:0000256" key="8">
    <source>
        <dbReference type="ARBA" id="ARBA00022825"/>
    </source>
</evidence>
<evidence type="ECO:0000256" key="2">
    <source>
        <dbReference type="ARBA" id="ARBA00002039"/>
    </source>
</evidence>
<dbReference type="GO" id="GO:0008241">
    <property type="term" value="F:peptidyl-dipeptidase activity"/>
    <property type="evidence" value="ECO:0007669"/>
    <property type="project" value="UniProtKB-EC"/>
</dbReference>
<evidence type="ECO:0000256" key="1">
    <source>
        <dbReference type="ARBA" id="ARBA00001092"/>
    </source>
</evidence>
<dbReference type="EC" id="3.4.15.6" evidence="4"/>
<keyword evidence="11" id="KW-1185">Reference proteome</keyword>
<dbReference type="Proteomes" id="UP000318571">
    <property type="component" value="Chromosome 3"/>
</dbReference>
<dbReference type="PANTHER" id="PTHR36175:SF1">
    <property type="entry name" value="CYANOPHYCINASE"/>
    <property type="match status" value="1"/>
</dbReference>
<keyword evidence="8" id="KW-0720">Serine protease</keyword>
<protein>
    <recommendedName>
        <fullName evidence="5">Cyanophycinase</fullName>
        <ecNumber evidence="4">3.4.15.6</ecNumber>
    </recommendedName>
</protein>
<dbReference type="InterPro" id="IPR029062">
    <property type="entry name" value="Class_I_gatase-like"/>
</dbReference>
<comment type="function">
    <text evidence="2">Exopeptidase that catalyzes the hydrolytic cleavage of multi-L-arginyl-poly-L-aspartic acid (cyanophycin; a water-insoluble reserve polymer) into aspartate-arginine dipeptides.</text>
</comment>
<evidence type="ECO:0000256" key="5">
    <source>
        <dbReference type="ARBA" id="ARBA00015719"/>
    </source>
</evidence>
<dbReference type="Gene3D" id="3.40.50.880">
    <property type="match status" value="1"/>
</dbReference>
<evidence type="ECO:0000256" key="7">
    <source>
        <dbReference type="ARBA" id="ARBA00022801"/>
    </source>
</evidence>
<keyword evidence="7" id="KW-0378">Hydrolase</keyword>
<evidence type="ECO:0000256" key="3">
    <source>
        <dbReference type="ARBA" id="ARBA00006534"/>
    </source>
</evidence>
<dbReference type="InterPro" id="IPR005320">
    <property type="entry name" value="Peptidase_S51"/>
</dbReference>
<dbReference type="InterPro" id="IPR011811">
    <property type="entry name" value="Peptidase_S51_cyanophycinase"/>
</dbReference>
<gene>
    <name evidence="10" type="ORF">TCAL_03345</name>
</gene>
<dbReference type="NCBIfam" id="TIGR02069">
    <property type="entry name" value="cyanophycinase"/>
    <property type="match status" value="1"/>
</dbReference>
<dbReference type="OrthoDB" id="4666063at2759"/>
<dbReference type="PANTHER" id="PTHR36175">
    <property type="entry name" value="CYANOPHYCINASE"/>
    <property type="match status" value="1"/>
</dbReference>